<dbReference type="OrthoDB" id="1289465at2759"/>
<comment type="caution">
    <text evidence="4">The sequence shown here is derived from an EMBL/GenBank/DDBJ whole genome shotgun (WGS) entry which is preliminary data.</text>
</comment>
<dbReference type="Pfam" id="PF22936">
    <property type="entry name" value="Pol_BBD"/>
    <property type="match status" value="1"/>
</dbReference>
<dbReference type="SUPFAM" id="SSF57756">
    <property type="entry name" value="Retrovirus zinc finger-like domains"/>
    <property type="match status" value="1"/>
</dbReference>
<name>A0A5C7GYD6_9ROSI</name>
<evidence type="ECO:0000313" key="4">
    <source>
        <dbReference type="EMBL" id="TXG49740.1"/>
    </source>
</evidence>
<dbReference type="PANTHER" id="PTHR47592:SF27">
    <property type="entry name" value="OS08G0421700 PROTEIN"/>
    <property type="match status" value="1"/>
</dbReference>
<dbReference type="InterPro" id="IPR054722">
    <property type="entry name" value="PolX-like_BBD"/>
</dbReference>
<evidence type="ECO:0000259" key="3">
    <source>
        <dbReference type="PROSITE" id="PS50158"/>
    </source>
</evidence>
<keyword evidence="1" id="KW-0479">Metal-binding</keyword>
<dbReference type="SUPFAM" id="SSF51695">
    <property type="entry name" value="PLC-like phosphodiesterases"/>
    <property type="match status" value="1"/>
</dbReference>
<dbReference type="Proteomes" id="UP000323000">
    <property type="component" value="Chromosome 12"/>
</dbReference>
<dbReference type="InterPro" id="IPR057670">
    <property type="entry name" value="SH3_retrovirus"/>
</dbReference>
<organism evidence="4 5">
    <name type="scientific">Acer yangbiense</name>
    <dbReference type="NCBI Taxonomy" id="1000413"/>
    <lineage>
        <taxon>Eukaryota</taxon>
        <taxon>Viridiplantae</taxon>
        <taxon>Streptophyta</taxon>
        <taxon>Embryophyta</taxon>
        <taxon>Tracheophyta</taxon>
        <taxon>Spermatophyta</taxon>
        <taxon>Magnoliopsida</taxon>
        <taxon>eudicotyledons</taxon>
        <taxon>Gunneridae</taxon>
        <taxon>Pentapetalae</taxon>
        <taxon>rosids</taxon>
        <taxon>malvids</taxon>
        <taxon>Sapindales</taxon>
        <taxon>Sapindaceae</taxon>
        <taxon>Hippocastanoideae</taxon>
        <taxon>Acereae</taxon>
        <taxon>Acer</taxon>
    </lineage>
</organism>
<dbReference type="EMBL" id="VAHF01000012">
    <property type="protein sequence ID" value="TXG49740.1"/>
    <property type="molecule type" value="Genomic_DNA"/>
</dbReference>
<dbReference type="AlphaFoldDB" id="A0A5C7GYD6"/>
<dbReference type="PROSITE" id="PS50158">
    <property type="entry name" value="ZF_CCHC"/>
    <property type="match status" value="1"/>
</dbReference>
<dbReference type="GO" id="GO:0008270">
    <property type="term" value="F:zinc ion binding"/>
    <property type="evidence" value="ECO:0007669"/>
    <property type="project" value="UniProtKB-KW"/>
</dbReference>
<dbReference type="InterPro" id="IPR036875">
    <property type="entry name" value="Znf_CCHC_sf"/>
</dbReference>
<feature type="domain" description="CCHC-type" evidence="3">
    <location>
        <begin position="283"/>
        <end position="297"/>
    </location>
</feature>
<dbReference type="GO" id="GO:0006629">
    <property type="term" value="P:lipid metabolic process"/>
    <property type="evidence" value="ECO:0007669"/>
    <property type="project" value="InterPro"/>
</dbReference>
<dbReference type="GO" id="GO:0008081">
    <property type="term" value="F:phosphoric diester hydrolase activity"/>
    <property type="evidence" value="ECO:0007669"/>
    <property type="project" value="InterPro"/>
</dbReference>
<keyword evidence="1" id="KW-0862">Zinc</keyword>
<accession>A0A5C7GYD6</accession>
<dbReference type="InterPro" id="IPR017946">
    <property type="entry name" value="PLC-like_Pdiesterase_TIM-brl"/>
</dbReference>
<evidence type="ECO:0000313" key="5">
    <source>
        <dbReference type="Proteomes" id="UP000323000"/>
    </source>
</evidence>
<keyword evidence="1" id="KW-0863">Zinc-finger</keyword>
<dbReference type="Gene3D" id="3.20.20.190">
    <property type="entry name" value="Phosphatidylinositol (PI) phosphodiesterase"/>
    <property type="match status" value="1"/>
</dbReference>
<dbReference type="PANTHER" id="PTHR47592">
    <property type="entry name" value="PBF68 PROTEIN"/>
    <property type="match status" value="1"/>
</dbReference>
<evidence type="ECO:0000256" key="2">
    <source>
        <dbReference type="SAM" id="MobiDB-lite"/>
    </source>
</evidence>
<dbReference type="Pfam" id="PF25597">
    <property type="entry name" value="SH3_retrovirus"/>
    <property type="match status" value="1"/>
</dbReference>
<dbReference type="Pfam" id="PF14223">
    <property type="entry name" value="Retrotran_gag_2"/>
    <property type="match status" value="1"/>
</dbReference>
<reference evidence="5" key="1">
    <citation type="journal article" date="2019" name="Gigascience">
        <title>De novo genome assembly of the endangered Acer yangbiense, a plant species with extremely small populations endemic to Yunnan Province, China.</title>
        <authorList>
            <person name="Yang J."/>
            <person name="Wariss H.M."/>
            <person name="Tao L."/>
            <person name="Zhang R."/>
            <person name="Yun Q."/>
            <person name="Hollingsworth P."/>
            <person name="Dao Z."/>
            <person name="Luo G."/>
            <person name="Guo H."/>
            <person name="Ma Y."/>
            <person name="Sun W."/>
        </authorList>
    </citation>
    <scope>NUCLEOTIDE SEQUENCE [LARGE SCALE GENOMIC DNA]</scope>
    <source>
        <strain evidence="5">cv. Malutang</strain>
    </source>
</reference>
<evidence type="ECO:0000256" key="1">
    <source>
        <dbReference type="PROSITE-ProRule" id="PRU00047"/>
    </source>
</evidence>
<proteinExistence type="predicted"/>
<dbReference type="InterPro" id="IPR001878">
    <property type="entry name" value="Znf_CCHC"/>
</dbReference>
<dbReference type="GO" id="GO:0003676">
    <property type="term" value="F:nucleic acid binding"/>
    <property type="evidence" value="ECO:0007669"/>
    <property type="project" value="InterPro"/>
</dbReference>
<protein>
    <recommendedName>
        <fullName evidence="3">CCHC-type domain-containing protein</fullName>
    </recommendedName>
</protein>
<feature type="region of interest" description="Disordered" evidence="2">
    <location>
        <begin position="254"/>
        <end position="273"/>
    </location>
</feature>
<sequence length="790" mass="90135">MHVLIISVGGLSHVIDNVLLRRRFIVLRFSFIEFFNVNNFASQLSAIKPLDGTNFEEWKETVTSVLALWGVDLALREKKPSKLTAESTARERSHRRKWKESNRKCLMFLQLSISKTIKKSIPKCNDARTFLKAVSGKFKKQSKAERGKYLSLLTSTVYDGTGDVHEHIMKMTNMAMKLRELKTEISDSHLVWQVLESLPSEFDVLKTSYNTQEAEWTLDQMTAIVVQEEETIRKSKNQSAYMVTHSDKGKKKFYGGKKFKPHGKKAGKSNGLNKAKGEDMKGKCFWCHKKGHMRKDCFKFKNHLAGTPLALVCSESNLVDVPVNSWWVDSGATIHVTNSVQGFRSKRKPSDKEAVVFMGNGEKVFVEFMGVVRLPLTSGKFLDLADVAFVPSLRRNLISISKLDVNGYSFEFINKGFVLYHRSLLIGSGCLCDGLYKLNLHSDFLVENSHSTIVVNSTIGSKRQREDGYADKSKGYRFYCPTYSMKIVESKHAVFLEEGADVGTDTQAMEFAFEEERSAYPTLSTPSNIVIPPLLEHCDEPLSDQDDEPLPVIEEPQPIIYEPELVMDEPQPTIDEPQPVVDVPVRRSQRLGAISSRFLGETYRRLLEKTKEEENSDEFSMLTCILELIYQVQTEKPIWRRRGTLLFPWFYYPHQGRKPFGTFKDIVGLVCALCQCVFATWFTRGVKISFLSTLGFDIELKFDDHIVYRVLQAILQVVFEYGKERPIIFSTFQPRAALLARKLQTTYPTFYDVRRNSLEEAVKVCLEGVYMQHLMGIDGVIVALVQEITE</sequence>
<gene>
    <name evidence="4" type="ORF">EZV62_025615</name>
</gene>
<feature type="compositionally biased region" description="Basic residues" evidence="2">
    <location>
        <begin position="254"/>
        <end position="267"/>
    </location>
</feature>
<keyword evidence="5" id="KW-1185">Reference proteome</keyword>